<dbReference type="PANTHER" id="PTHR35665">
    <property type="entry name" value="PROTEIN LKAAEAR1"/>
    <property type="match status" value="1"/>
</dbReference>
<dbReference type="PANTHER" id="PTHR35665:SF1">
    <property type="entry name" value="PROTEIN LKAAEAR1"/>
    <property type="match status" value="1"/>
</dbReference>
<protein>
    <submittedName>
        <fullName evidence="2">Uncharacterized protein</fullName>
    </submittedName>
</protein>
<gene>
    <name evidence="2" type="ORF">MATL_G00107760</name>
</gene>
<dbReference type="Pfam" id="PF15478">
    <property type="entry name" value="LKAAEAR"/>
    <property type="match status" value="1"/>
</dbReference>
<feature type="compositionally biased region" description="Basic and acidic residues" evidence="1">
    <location>
        <begin position="59"/>
        <end position="79"/>
    </location>
</feature>
<dbReference type="AlphaFoldDB" id="A0A9D3TDR1"/>
<evidence type="ECO:0000313" key="2">
    <source>
        <dbReference type="EMBL" id="KAG7472334.1"/>
    </source>
</evidence>
<keyword evidence="3" id="KW-1185">Reference proteome</keyword>
<dbReference type="InterPro" id="IPR029152">
    <property type="entry name" value="LKAAEAR1"/>
</dbReference>
<evidence type="ECO:0000256" key="1">
    <source>
        <dbReference type="SAM" id="MobiDB-lite"/>
    </source>
</evidence>
<dbReference type="OrthoDB" id="10045727at2759"/>
<organism evidence="2 3">
    <name type="scientific">Megalops atlanticus</name>
    <name type="common">Tarpon</name>
    <name type="synonym">Clupea gigantea</name>
    <dbReference type="NCBI Taxonomy" id="7932"/>
    <lineage>
        <taxon>Eukaryota</taxon>
        <taxon>Metazoa</taxon>
        <taxon>Chordata</taxon>
        <taxon>Craniata</taxon>
        <taxon>Vertebrata</taxon>
        <taxon>Euteleostomi</taxon>
        <taxon>Actinopterygii</taxon>
        <taxon>Neopterygii</taxon>
        <taxon>Teleostei</taxon>
        <taxon>Elopiformes</taxon>
        <taxon>Megalopidae</taxon>
        <taxon>Megalops</taxon>
    </lineage>
</organism>
<sequence length="167" mass="19591">MSNTVSKRERNLCRNKRSVTGAELKRMCPQQRARYQAYQDPPKEVQRMITSTNQRLCARKAETRTQRENSEKEDVEKKRQNTLIGQLKAAEARNRIRLMRLRYQKARAQEINMMIACQSTAQKAVRLEILLPAKVSKLSISDSFDKLERRRIEEILEDERGLTINRG</sequence>
<feature type="region of interest" description="Disordered" evidence="1">
    <location>
        <begin position="56"/>
        <end position="79"/>
    </location>
</feature>
<accession>A0A9D3TDR1</accession>
<dbReference type="EMBL" id="JAFDVH010000008">
    <property type="protein sequence ID" value="KAG7472334.1"/>
    <property type="molecule type" value="Genomic_DNA"/>
</dbReference>
<name>A0A9D3TDR1_MEGAT</name>
<proteinExistence type="predicted"/>
<dbReference type="Proteomes" id="UP001046870">
    <property type="component" value="Chromosome 8"/>
</dbReference>
<reference evidence="2" key="1">
    <citation type="submission" date="2021-01" db="EMBL/GenBank/DDBJ databases">
        <authorList>
            <person name="Zahm M."/>
            <person name="Roques C."/>
            <person name="Cabau C."/>
            <person name="Klopp C."/>
            <person name="Donnadieu C."/>
            <person name="Jouanno E."/>
            <person name="Lampietro C."/>
            <person name="Louis A."/>
            <person name="Herpin A."/>
            <person name="Echchiki A."/>
            <person name="Berthelot C."/>
            <person name="Parey E."/>
            <person name="Roest-Crollius H."/>
            <person name="Braasch I."/>
            <person name="Postlethwait J."/>
            <person name="Bobe J."/>
            <person name="Montfort J."/>
            <person name="Bouchez O."/>
            <person name="Begum T."/>
            <person name="Mejri S."/>
            <person name="Adams A."/>
            <person name="Chen W.-J."/>
            <person name="Guiguen Y."/>
        </authorList>
    </citation>
    <scope>NUCLEOTIDE SEQUENCE</scope>
    <source>
        <strain evidence="2">YG-15Mar2019-1</strain>
        <tissue evidence="2">Brain</tissue>
    </source>
</reference>
<comment type="caution">
    <text evidence="2">The sequence shown here is derived from an EMBL/GenBank/DDBJ whole genome shotgun (WGS) entry which is preliminary data.</text>
</comment>
<evidence type="ECO:0000313" key="3">
    <source>
        <dbReference type="Proteomes" id="UP001046870"/>
    </source>
</evidence>